<name>A0A5Q3QH12_9PSEU</name>
<organism evidence="2 3">
    <name type="scientific">Allosaccharopolyspora coralli</name>
    <dbReference type="NCBI Taxonomy" id="2665642"/>
    <lineage>
        <taxon>Bacteria</taxon>
        <taxon>Bacillati</taxon>
        <taxon>Actinomycetota</taxon>
        <taxon>Actinomycetes</taxon>
        <taxon>Pseudonocardiales</taxon>
        <taxon>Pseudonocardiaceae</taxon>
        <taxon>Allosaccharopolyspora</taxon>
    </lineage>
</organism>
<feature type="domain" description="Acyl-protein synthetase LuxE" evidence="1">
    <location>
        <begin position="78"/>
        <end position="384"/>
    </location>
</feature>
<reference evidence="3" key="1">
    <citation type="submission" date="2019-11" db="EMBL/GenBank/DDBJ databases">
        <title>The complete genome sequence of Saccharopolyspora sp. E2A.</title>
        <authorList>
            <person name="Zhang G."/>
        </authorList>
    </citation>
    <scope>NUCLEOTIDE SEQUENCE [LARGE SCALE GENOMIC DNA]</scope>
    <source>
        <strain evidence="3">E2A</strain>
    </source>
</reference>
<dbReference type="AlphaFoldDB" id="A0A5Q3QH12"/>
<evidence type="ECO:0000313" key="3">
    <source>
        <dbReference type="Proteomes" id="UP000371041"/>
    </source>
</evidence>
<sequence>MNEYLEPVEVPDPSALASVRELCAVPPYEAGPHVDAVFAAAMNEANTWHADRSEFFGALWKREGAGLVHRDAADLQRQPFVHAHFFKMHEIRSVPESDITVHLTSSGTSGQRSQMFFDHWTVRTGQRMLARIYDHHGWIDDTSSVDYLLFNYQPAPGLSVGTAFTNNYMCSFAPARSIHYGLPHTGTGHEFDPFGAVRALVRSADDGVPVRILGFPAFLMFTLDRMRDLGVPPLQLDERSLIVFGGGWKGHADRQLPKSQFYARITEQLGIPAHRIRDGFGSVEHSVPYLECGHHHLHVPSWSRVLVRSVRTLEPLPYGEIGYLQFVSPFITSVPAHSVLMSDLASLHPQGASGCDIPTPWFQVRGRAGLSKNRSCAVAAAELLTRKGTR</sequence>
<evidence type="ECO:0000313" key="2">
    <source>
        <dbReference type="EMBL" id="QGK70107.1"/>
    </source>
</evidence>
<dbReference type="Gene3D" id="3.40.50.12780">
    <property type="entry name" value="N-terminal domain of ligase-like"/>
    <property type="match status" value="1"/>
</dbReference>
<dbReference type="GO" id="GO:0008218">
    <property type="term" value="P:bioluminescence"/>
    <property type="evidence" value="ECO:0007669"/>
    <property type="project" value="InterPro"/>
</dbReference>
<dbReference type="GO" id="GO:0047474">
    <property type="term" value="F:long-chain fatty acid--protein ligase activity"/>
    <property type="evidence" value="ECO:0007669"/>
    <property type="project" value="InterPro"/>
</dbReference>
<gene>
    <name evidence="2" type="ORF">GIY23_11740</name>
</gene>
<dbReference type="EMBL" id="CP045929">
    <property type="protein sequence ID" value="QGK70107.1"/>
    <property type="molecule type" value="Genomic_DNA"/>
</dbReference>
<proteinExistence type="predicted"/>
<accession>A0A5Q3QH12</accession>
<dbReference type="InterPro" id="IPR007534">
    <property type="entry name" value="LuxE"/>
</dbReference>
<dbReference type="InterPro" id="IPR042099">
    <property type="entry name" value="ANL_N_sf"/>
</dbReference>
<evidence type="ECO:0000259" key="1">
    <source>
        <dbReference type="Pfam" id="PF04443"/>
    </source>
</evidence>
<dbReference type="Proteomes" id="UP000371041">
    <property type="component" value="Chromosome"/>
</dbReference>
<dbReference type="RefSeq" id="WP_154076690.1">
    <property type="nucleotide sequence ID" value="NZ_CP045929.1"/>
</dbReference>
<keyword evidence="3" id="KW-1185">Reference proteome</keyword>
<dbReference type="Pfam" id="PF04443">
    <property type="entry name" value="LuxE"/>
    <property type="match status" value="1"/>
</dbReference>
<protein>
    <submittedName>
        <fullName evidence="2">Acyl-protein synthase</fullName>
    </submittedName>
</protein>
<dbReference type="KEGG" id="sace:GIY23_11740"/>